<keyword evidence="2" id="KW-1185">Reference proteome</keyword>
<dbReference type="Proteomes" id="UP001190700">
    <property type="component" value="Unassembled WGS sequence"/>
</dbReference>
<evidence type="ECO:0000313" key="1">
    <source>
        <dbReference type="EMBL" id="KAK3250408.1"/>
    </source>
</evidence>
<name>A0AAE0C8K1_9CHLO</name>
<dbReference type="AlphaFoldDB" id="A0AAE0C8K1"/>
<sequence>MVSYISELLSEKNTKFPIASNISLYARTVPTTREKRPAPWKTAPRTVCSTKVYNNIPTLISKHFEVFCKVQTPVYEGATIQQIRRTF</sequence>
<comment type="caution">
    <text evidence="1">The sequence shown here is derived from an EMBL/GenBank/DDBJ whole genome shotgun (WGS) entry which is preliminary data.</text>
</comment>
<evidence type="ECO:0000313" key="2">
    <source>
        <dbReference type="Proteomes" id="UP001190700"/>
    </source>
</evidence>
<accession>A0AAE0C8K1</accession>
<gene>
    <name evidence="1" type="ORF">CYMTET_40210</name>
</gene>
<protein>
    <submittedName>
        <fullName evidence="1">Uncharacterized protein</fullName>
    </submittedName>
</protein>
<dbReference type="EMBL" id="LGRX02026734">
    <property type="protein sequence ID" value="KAK3250408.1"/>
    <property type="molecule type" value="Genomic_DNA"/>
</dbReference>
<reference evidence="1 2" key="1">
    <citation type="journal article" date="2015" name="Genome Biol. Evol.">
        <title>Comparative Genomics of a Bacterivorous Green Alga Reveals Evolutionary Causalities and Consequences of Phago-Mixotrophic Mode of Nutrition.</title>
        <authorList>
            <person name="Burns J.A."/>
            <person name="Paasch A."/>
            <person name="Narechania A."/>
            <person name="Kim E."/>
        </authorList>
    </citation>
    <scope>NUCLEOTIDE SEQUENCE [LARGE SCALE GENOMIC DNA]</scope>
    <source>
        <strain evidence="1 2">PLY_AMNH</strain>
    </source>
</reference>
<proteinExistence type="predicted"/>
<organism evidence="1 2">
    <name type="scientific">Cymbomonas tetramitiformis</name>
    <dbReference type="NCBI Taxonomy" id="36881"/>
    <lineage>
        <taxon>Eukaryota</taxon>
        <taxon>Viridiplantae</taxon>
        <taxon>Chlorophyta</taxon>
        <taxon>Pyramimonadophyceae</taxon>
        <taxon>Pyramimonadales</taxon>
        <taxon>Pyramimonadaceae</taxon>
        <taxon>Cymbomonas</taxon>
    </lineage>
</organism>